<comment type="similarity">
    <text evidence="1">Belongs to the AB hydrolase superfamily. AB hydrolase 2 family.</text>
</comment>
<protein>
    <submittedName>
        <fullName evidence="4">Putative acyl-protein thioesterase protein</fullName>
    </submittedName>
</protein>
<feature type="region of interest" description="Disordered" evidence="2">
    <location>
        <begin position="1"/>
        <end position="23"/>
    </location>
</feature>
<dbReference type="GO" id="GO:0005737">
    <property type="term" value="C:cytoplasm"/>
    <property type="evidence" value="ECO:0007669"/>
    <property type="project" value="TreeGrafter"/>
</dbReference>
<dbReference type="OrthoDB" id="2418081at2759"/>
<dbReference type="PANTHER" id="PTHR10655:SF63">
    <property type="entry name" value="PHOSPHOLIPASE_CARBOXYLESTERASE_THIOESTERASE DOMAIN-CONTAINING PROTEIN"/>
    <property type="match status" value="1"/>
</dbReference>
<evidence type="ECO:0000256" key="1">
    <source>
        <dbReference type="ARBA" id="ARBA00006499"/>
    </source>
</evidence>
<dbReference type="AlphaFoldDB" id="M7T7U9"/>
<evidence type="ECO:0000313" key="5">
    <source>
        <dbReference type="Proteomes" id="UP000012174"/>
    </source>
</evidence>
<dbReference type="KEGG" id="ela:UCREL1_10327"/>
<organism evidence="4 5">
    <name type="scientific">Eutypa lata (strain UCR-EL1)</name>
    <name type="common">Grapevine dieback disease fungus</name>
    <name type="synonym">Eutypa armeniacae</name>
    <dbReference type="NCBI Taxonomy" id="1287681"/>
    <lineage>
        <taxon>Eukaryota</taxon>
        <taxon>Fungi</taxon>
        <taxon>Dikarya</taxon>
        <taxon>Ascomycota</taxon>
        <taxon>Pezizomycotina</taxon>
        <taxon>Sordariomycetes</taxon>
        <taxon>Xylariomycetidae</taxon>
        <taxon>Xylariales</taxon>
        <taxon>Diatrypaceae</taxon>
        <taxon>Eutypa</taxon>
    </lineage>
</organism>
<dbReference type="Gene3D" id="3.40.50.1820">
    <property type="entry name" value="alpha/beta hydrolase"/>
    <property type="match status" value="1"/>
</dbReference>
<dbReference type="GO" id="GO:0052689">
    <property type="term" value="F:carboxylic ester hydrolase activity"/>
    <property type="evidence" value="ECO:0007669"/>
    <property type="project" value="TreeGrafter"/>
</dbReference>
<dbReference type="STRING" id="1287681.M7T7U9"/>
<dbReference type="InterPro" id="IPR029058">
    <property type="entry name" value="AB_hydrolase_fold"/>
</dbReference>
<keyword evidence="5" id="KW-1185">Reference proteome</keyword>
<dbReference type="GO" id="GO:0008474">
    <property type="term" value="F:palmitoyl-(protein) hydrolase activity"/>
    <property type="evidence" value="ECO:0007669"/>
    <property type="project" value="TreeGrafter"/>
</dbReference>
<dbReference type="eggNOG" id="KOG2112">
    <property type="taxonomic scope" value="Eukaryota"/>
</dbReference>
<sequence>MSSHNPEAPELPNPSSQTTFVVEPTSKHSHSVILLHGLGSNGVNFGTQFLKTGTTSAGKQLPQLLPGTRWIFPTAKRRRSTAFGRAVLTQWFDVARLPDPEYKRESQLKGLSESALEIRDIIHQEMSNVPPENIIIGGLSQGCAMSLSVLLSLEHRLGGFIGMSGYLPFRSEIEDAVNRMAEADEDDPFATSDDGRSDDEPEGRELKALSFERDLLCLDPLPHPIPTAAANLTPVFLGHGGVDEKRPAEQGEAAAQTMRAAGYEVQWKLYADLGHWYKIPDEIDDIVEFIRSEVGWPINEGE</sequence>
<dbReference type="InterPro" id="IPR003140">
    <property type="entry name" value="PLipase/COase/thioEstase"/>
</dbReference>
<evidence type="ECO:0000313" key="4">
    <source>
        <dbReference type="EMBL" id="EMR62725.1"/>
    </source>
</evidence>
<dbReference type="PANTHER" id="PTHR10655">
    <property type="entry name" value="LYSOPHOSPHOLIPASE-RELATED"/>
    <property type="match status" value="1"/>
</dbReference>
<gene>
    <name evidence="4" type="ORF">UCREL1_10327</name>
</gene>
<dbReference type="Pfam" id="PF02230">
    <property type="entry name" value="Abhydrolase_2"/>
    <property type="match status" value="1"/>
</dbReference>
<feature type="domain" description="Phospholipase/carboxylesterase/thioesterase" evidence="3">
    <location>
        <begin position="19"/>
        <end position="181"/>
    </location>
</feature>
<dbReference type="HOGENOM" id="CLU_049413_2_2_1"/>
<evidence type="ECO:0000256" key="2">
    <source>
        <dbReference type="SAM" id="MobiDB-lite"/>
    </source>
</evidence>
<dbReference type="InterPro" id="IPR050565">
    <property type="entry name" value="LYPA1-2/EST-like"/>
</dbReference>
<proteinExistence type="inferred from homology"/>
<dbReference type="SUPFAM" id="SSF53474">
    <property type="entry name" value="alpha/beta-Hydrolases"/>
    <property type="match status" value="1"/>
</dbReference>
<dbReference type="EMBL" id="KB707390">
    <property type="protein sequence ID" value="EMR62725.1"/>
    <property type="molecule type" value="Genomic_DNA"/>
</dbReference>
<dbReference type="OMA" id="LEHWFAP"/>
<feature type="region of interest" description="Disordered" evidence="2">
    <location>
        <begin position="182"/>
        <end position="203"/>
    </location>
</feature>
<accession>M7T7U9</accession>
<reference evidence="5" key="1">
    <citation type="journal article" date="2013" name="Genome Announc.">
        <title>Draft genome sequence of the grapevine dieback fungus Eutypa lata UCR-EL1.</title>
        <authorList>
            <person name="Blanco-Ulate B."/>
            <person name="Rolshausen P.E."/>
            <person name="Cantu D."/>
        </authorList>
    </citation>
    <scope>NUCLEOTIDE SEQUENCE [LARGE SCALE GENOMIC DNA]</scope>
    <source>
        <strain evidence="5">UCR-EL1</strain>
    </source>
</reference>
<name>M7T7U9_EUTLA</name>
<dbReference type="Proteomes" id="UP000012174">
    <property type="component" value="Unassembled WGS sequence"/>
</dbReference>
<evidence type="ECO:0000259" key="3">
    <source>
        <dbReference type="Pfam" id="PF02230"/>
    </source>
</evidence>